<name>A0A395IW43_9HELO</name>
<accession>A0A395IW43</accession>
<protein>
    <recommendedName>
        <fullName evidence="5">Cytochrome P450</fullName>
    </recommendedName>
</protein>
<evidence type="ECO:0000256" key="2">
    <source>
        <dbReference type="ARBA" id="ARBA00023026"/>
    </source>
</evidence>
<dbReference type="InterPro" id="IPR001128">
    <property type="entry name" value="Cyt_P450"/>
</dbReference>
<proteinExistence type="inferred from homology"/>
<dbReference type="GO" id="GO:0004497">
    <property type="term" value="F:monooxygenase activity"/>
    <property type="evidence" value="ECO:0007669"/>
    <property type="project" value="InterPro"/>
</dbReference>
<evidence type="ECO:0008006" key="5">
    <source>
        <dbReference type="Google" id="ProtNLM"/>
    </source>
</evidence>
<dbReference type="GO" id="GO:0020037">
    <property type="term" value="F:heme binding"/>
    <property type="evidence" value="ECO:0007669"/>
    <property type="project" value="InterPro"/>
</dbReference>
<gene>
    <name evidence="3" type="ORF">DID88_001999</name>
</gene>
<comment type="caution">
    <text evidence="3">The sequence shown here is derived from an EMBL/GenBank/DDBJ whole genome shotgun (WGS) entry which is preliminary data.</text>
</comment>
<dbReference type="OrthoDB" id="3559619at2759"/>
<dbReference type="GO" id="GO:0016705">
    <property type="term" value="F:oxidoreductase activity, acting on paired donors, with incorporation or reduction of molecular oxygen"/>
    <property type="evidence" value="ECO:0007669"/>
    <property type="project" value="InterPro"/>
</dbReference>
<dbReference type="EMBL" id="QKRW01000014">
    <property type="protein sequence ID" value="RAL64525.1"/>
    <property type="molecule type" value="Genomic_DNA"/>
</dbReference>
<dbReference type="PANTHER" id="PTHR24305">
    <property type="entry name" value="CYTOCHROME P450"/>
    <property type="match status" value="1"/>
</dbReference>
<reference evidence="3 4" key="1">
    <citation type="submission" date="2018-06" db="EMBL/GenBank/DDBJ databases">
        <title>Genome Sequence of the Brown Rot Fungal Pathogen Monilinia fructigena.</title>
        <authorList>
            <person name="Landi L."/>
            <person name="De Miccolis Angelini R.M."/>
            <person name="Pollastro S."/>
            <person name="Abate D."/>
            <person name="Faretra F."/>
            <person name="Romanazzi G."/>
        </authorList>
    </citation>
    <scope>NUCLEOTIDE SEQUENCE [LARGE SCALE GENOMIC DNA]</scope>
    <source>
        <strain evidence="3 4">Mfrg269</strain>
    </source>
</reference>
<evidence type="ECO:0000313" key="4">
    <source>
        <dbReference type="Proteomes" id="UP000249056"/>
    </source>
</evidence>
<dbReference type="InterPro" id="IPR036396">
    <property type="entry name" value="Cyt_P450_sf"/>
</dbReference>
<sequence length="391" mass="44758">MLKLWTQRAKLPIRSTHLDAKNFTLNVLAAAVFNELYLFEGQEAEDSVIYKNDKSYQYRESLSTILSSIIQIFVFGEQGSKAWWTSRSFKNAAKAMYGFRSYIFSLMDEEKAKFASGEAENENLVARLVKACEEEEELETDTLISDKTSATNARKMTLTKEETLSNFFVYVFVGNDTTAIALTNLLTHLTANPDTQDWIVDEINDYLPPDASSKTWDYDTYFKIKRCRAVFFETLRICHPLSQFLKITGAHEQILEIDGQTYFLPPHTTIHCSIPALHAHPKYWTSNPLVWSPSHFISVPSTDITARKHSTKTFDEEKVEADTSAHFMPFAWGQRVFPRRKFAQVELVAVLAALFKEWKVEVVPKEGETAEQAKNRDWKSSLVVGHETYVA</sequence>
<dbReference type="Gene3D" id="1.10.630.10">
    <property type="entry name" value="Cytochrome P450"/>
    <property type="match status" value="1"/>
</dbReference>
<dbReference type="AlphaFoldDB" id="A0A395IW43"/>
<keyword evidence="4" id="KW-1185">Reference proteome</keyword>
<comment type="similarity">
    <text evidence="1">Belongs to the cytochrome P450 family.</text>
</comment>
<organism evidence="3 4">
    <name type="scientific">Monilinia fructigena</name>
    <dbReference type="NCBI Taxonomy" id="38457"/>
    <lineage>
        <taxon>Eukaryota</taxon>
        <taxon>Fungi</taxon>
        <taxon>Dikarya</taxon>
        <taxon>Ascomycota</taxon>
        <taxon>Pezizomycotina</taxon>
        <taxon>Leotiomycetes</taxon>
        <taxon>Helotiales</taxon>
        <taxon>Sclerotiniaceae</taxon>
        <taxon>Monilinia</taxon>
    </lineage>
</organism>
<evidence type="ECO:0000313" key="3">
    <source>
        <dbReference type="EMBL" id="RAL64525.1"/>
    </source>
</evidence>
<dbReference type="Proteomes" id="UP000249056">
    <property type="component" value="Unassembled WGS sequence"/>
</dbReference>
<dbReference type="Pfam" id="PF00067">
    <property type="entry name" value="p450"/>
    <property type="match status" value="1"/>
</dbReference>
<keyword evidence="2" id="KW-0843">Virulence</keyword>
<dbReference type="PANTHER" id="PTHR24305:SF166">
    <property type="entry name" value="CYTOCHROME P450 12A4, MITOCHONDRIAL-RELATED"/>
    <property type="match status" value="1"/>
</dbReference>
<dbReference type="GO" id="GO:0005506">
    <property type="term" value="F:iron ion binding"/>
    <property type="evidence" value="ECO:0007669"/>
    <property type="project" value="InterPro"/>
</dbReference>
<dbReference type="SUPFAM" id="SSF48264">
    <property type="entry name" value="Cytochrome P450"/>
    <property type="match status" value="1"/>
</dbReference>
<dbReference type="InterPro" id="IPR050121">
    <property type="entry name" value="Cytochrome_P450_monoxygenase"/>
</dbReference>
<evidence type="ECO:0000256" key="1">
    <source>
        <dbReference type="ARBA" id="ARBA00010617"/>
    </source>
</evidence>